<evidence type="ECO:0000313" key="4">
    <source>
        <dbReference type="Proteomes" id="UP001153618"/>
    </source>
</evidence>
<dbReference type="CDD" id="cd14688">
    <property type="entry name" value="bZIP_YAP"/>
    <property type="match status" value="1"/>
</dbReference>
<dbReference type="Pfam" id="PF00170">
    <property type="entry name" value="bZIP_1"/>
    <property type="match status" value="1"/>
</dbReference>
<dbReference type="PANTHER" id="PTHR40618:SF1">
    <property type="entry name" value="B-ZIP TRANSCRIPTION FACTOR (EUROFUNG)"/>
    <property type="match status" value="1"/>
</dbReference>
<dbReference type="OrthoDB" id="3555317at2759"/>
<dbReference type="GO" id="GO:0003700">
    <property type="term" value="F:DNA-binding transcription factor activity"/>
    <property type="evidence" value="ECO:0007669"/>
    <property type="project" value="InterPro"/>
</dbReference>
<evidence type="ECO:0000256" key="1">
    <source>
        <dbReference type="SAM" id="MobiDB-lite"/>
    </source>
</evidence>
<protein>
    <recommendedName>
        <fullName evidence="2">BZIP domain-containing protein</fullName>
    </recommendedName>
</protein>
<feature type="compositionally biased region" description="Polar residues" evidence="1">
    <location>
        <begin position="128"/>
        <end position="145"/>
    </location>
</feature>
<dbReference type="SMART" id="SM00338">
    <property type="entry name" value="BRLZ"/>
    <property type="match status" value="1"/>
</dbReference>
<name>A0A9W4HAS2_PENOL</name>
<dbReference type="InterPro" id="IPR004827">
    <property type="entry name" value="bZIP"/>
</dbReference>
<keyword evidence="4" id="KW-1185">Reference proteome</keyword>
<dbReference type="Gene3D" id="1.20.5.170">
    <property type="match status" value="1"/>
</dbReference>
<dbReference type="EMBL" id="CAJVOS010000007">
    <property type="protein sequence ID" value="CAG7952613.1"/>
    <property type="molecule type" value="Genomic_DNA"/>
</dbReference>
<proteinExistence type="predicted"/>
<feature type="region of interest" description="Disordered" evidence="1">
    <location>
        <begin position="119"/>
        <end position="147"/>
    </location>
</feature>
<evidence type="ECO:0000259" key="2">
    <source>
        <dbReference type="SMART" id="SM00338"/>
    </source>
</evidence>
<organism evidence="3 4">
    <name type="scientific">Penicillium olsonii</name>
    <dbReference type="NCBI Taxonomy" id="99116"/>
    <lineage>
        <taxon>Eukaryota</taxon>
        <taxon>Fungi</taxon>
        <taxon>Dikarya</taxon>
        <taxon>Ascomycota</taxon>
        <taxon>Pezizomycotina</taxon>
        <taxon>Eurotiomycetes</taxon>
        <taxon>Eurotiomycetidae</taxon>
        <taxon>Eurotiales</taxon>
        <taxon>Aspergillaceae</taxon>
        <taxon>Penicillium</taxon>
    </lineage>
</organism>
<comment type="caution">
    <text evidence="3">The sequence shown here is derived from an EMBL/GenBank/DDBJ whole genome shotgun (WGS) entry which is preliminary data.</text>
</comment>
<feature type="domain" description="BZIP" evidence="2">
    <location>
        <begin position="21"/>
        <end position="83"/>
    </location>
</feature>
<evidence type="ECO:0000313" key="3">
    <source>
        <dbReference type="EMBL" id="CAG7952613.1"/>
    </source>
</evidence>
<dbReference type="InterPro" id="IPR046347">
    <property type="entry name" value="bZIP_sf"/>
</dbReference>
<dbReference type="AlphaFoldDB" id="A0A9W4HAS2"/>
<accession>A0A9W4HAS2</accession>
<dbReference type="Proteomes" id="UP001153618">
    <property type="component" value="Unassembled WGS sequence"/>
</dbReference>
<dbReference type="SUPFAM" id="SSF57959">
    <property type="entry name" value="Leucine zipper domain"/>
    <property type="match status" value="1"/>
</dbReference>
<reference evidence="3" key="1">
    <citation type="submission" date="2021-07" db="EMBL/GenBank/DDBJ databases">
        <authorList>
            <person name="Branca A.L. A."/>
        </authorList>
    </citation>
    <scope>NUCLEOTIDE SEQUENCE</scope>
</reference>
<sequence>MANAAPKPSGRKRGRPRTVTDDQEVPERRRQQLRLAQQAYRKRKETTIGNLQSRVHELESGVEDLSNAFLSFSNLLLEQQLLSQYPHIASALQDITQQCVTLAKAATDDPSGALVHVKEPSAKPVATLENSPPSSSLDQANSESSTDVEDIVRSAPKWPDTAAYGDQSFLPFGVVMTSPSTQFPYLTPPSSSPPTQSLLLDSTVEEERWNISQRIVRTCCRLGYRLLMESPNHPRVHQIFGSTLNTSERNNLIAAFYATKHDKFGDLVDAKANVLSPLRAKLSTLTADQPQLPSRAWQIAYESGSGDWMDAIGVRKYLHEKRIVYENFPDSSGRLHHDVSSSLDISKFIRCEMSPAYW</sequence>
<gene>
    <name evidence="3" type="ORF">POLS_LOCUS508</name>
</gene>
<dbReference type="PANTHER" id="PTHR40618">
    <property type="entry name" value="B-ZIP TRANSCRIPTION FACTOR (EUROFUNG)-RELATED"/>
    <property type="match status" value="1"/>
</dbReference>
<feature type="region of interest" description="Disordered" evidence="1">
    <location>
        <begin position="1"/>
        <end position="30"/>
    </location>
</feature>